<feature type="transmembrane region" description="Helical" evidence="2">
    <location>
        <begin position="123"/>
        <end position="150"/>
    </location>
</feature>
<feature type="transmembrane region" description="Helical" evidence="2">
    <location>
        <begin position="72"/>
        <end position="96"/>
    </location>
</feature>
<evidence type="ECO:0000256" key="2">
    <source>
        <dbReference type="SAM" id="Phobius"/>
    </source>
</evidence>
<evidence type="ECO:0000313" key="5">
    <source>
        <dbReference type="Proteomes" id="UP000192634"/>
    </source>
</evidence>
<dbReference type="Pfam" id="PF13828">
    <property type="entry name" value="DUF4190"/>
    <property type="match status" value="1"/>
</dbReference>
<feature type="domain" description="DUF4190" evidence="3">
    <location>
        <begin position="72"/>
        <end position="134"/>
    </location>
</feature>
<reference evidence="4 5" key="1">
    <citation type="submission" date="2017-04" db="EMBL/GenBank/DDBJ databases">
        <authorList>
            <person name="Afonso C.L."/>
            <person name="Miller P.J."/>
            <person name="Scott M.A."/>
            <person name="Spackman E."/>
            <person name="Goraichik I."/>
            <person name="Dimitrov K.M."/>
            <person name="Suarez D.L."/>
            <person name="Swayne D.E."/>
        </authorList>
    </citation>
    <scope>NUCLEOTIDE SEQUENCE [LARGE SCALE GENOMIC DNA]</scope>
    <source>
        <strain evidence="4 5">CGMCC 1.12511</strain>
    </source>
</reference>
<organism evidence="4 5">
    <name type="scientific">Janibacter indicus</name>
    <dbReference type="NCBI Taxonomy" id="857417"/>
    <lineage>
        <taxon>Bacteria</taxon>
        <taxon>Bacillati</taxon>
        <taxon>Actinomycetota</taxon>
        <taxon>Actinomycetes</taxon>
        <taxon>Micrococcales</taxon>
        <taxon>Intrasporangiaceae</taxon>
        <taxon>Janibacter</taxon>
    </lineage>
</organism>
<evidence type="ECO:0000259" key="3">
    <source>
        <dbReference type="Pfam" id="PF13828"/>
    </source>
</evidence>
<accession>A0A1W2C5V3</accession>
<evidence type="ECO:0000256" key="1">
    <source>
        <dbReference type="SAM" id="MobiDB-lite"/>
    </source>
</evidence>
<gene>
    <name evidence="4" type="ORF">SAMN06296429_11051</name>
</gene>
<feature type="compositionally biased region" description="Low complexity" evidence="1">
    <location>
        <begin position="12"/>
        <end position="22"/>
    </location>
</feature>
<protein>
    <recommendedName>
        <fullName evidence="3">DUF4190 domain-containing protein</fullName>
    </recommendedName>
</protein>
<dbReference type="EMBL" id="FWXN01000010">
    <property type="protein sequence ID" value="SMC80496.1"/>
    <property type="molecule type" value="Genomic_DNA"/>
</dbReference>
<keyword evidence="2" id="KW-0472">Membrane</keyword>
<keyword evidence="2" id="KW-0812">Transmembrane</keyword>
<dbReference type="Proteomes" id="UP000192634">
    <property type="component" value="Unassembled WGS sequence"/>
</dbReference>
<name>A0A1W2C5V3_9MICO</name>
<proteinExistence type="predicted"/>
<keyword evidence="2" id="KW-1133">Transmembrane helix</keyword>
<sequence>MTKGATTRQEPRTSARAATKAATQARTSSSLWGVLPVVDAARRAYGGVTMTQPPPQMPPPYPFQPVRQHGTATAALVLGILGIVVVPGLGIVAWILGHMALKEIDANPQAGWSNRDHANIGKILGIVGTALFAMIFLCVGVYFVGLFAIIAGSGA</sequence>
<dbReference type="AlphaFoldDB" id="A0A1W2C5V3"/>
<evidence type="ECO:0000313" key="4">
    <source>
        <dbReference type="EMBL" id="SMC80496.1"/>
    </source>
</evidence>
<dbReference type="InterPro" id="IPR025241">
    <property type="entry name" value="DUF4190"/>
</dbReference>
<feature type="region of interest" description="Disordered" evidence="1">
    <location>
        <begin position="1"/>
        <end position="22"/>
    </location>
</feature>